<dbReference type="GO" id="GO:0008710">
    <property type="term" value="F:8-amino-7-oxononanoate synthase activity"/>
    <property type="evidence" value="ECO:0007669"/>
    <property type="project" value="TreeGrafter"/>
</dbReference>
<keyword evidence="3" id="KW-0663">Pyridoxal phosphate</keyword>
<dbReference type="InterPro" id="IPR015422">
    <property type="entry name" value="PyrdxlP-dep_Trfase_small"/>
</dbReference>
<dbReference type="Gene3D" id="3.40.640.10">
    <property type="entry name" value="Type I PLP-dependent aspartate aminotransferase-like (Major domain)"/>
    <property type="match status" value="1"/>
</dbReference>
<dbReference type="SUPFAM" id="SSF53383">
    <property type="entry name" value="PLP-dependent transferases"/>
    <property type="match status" value="1"/>
</dbReference>
<evidence type="ECO:0000313" key="7">
    <source>
        <dbReference type="EMBL" id="TID41270.1"/>
    </source>
</evidence>
<organism evidence="6 9">
    <name type="scientific">Legionella taurinensis</name>
    <dbReference type="NCBI Taxonomy" id="70611"/>
    <lineage>
        <taxon>Bacteria</taxon>
        <taxon>Pseudomonadati</taxon>
        <taxon>Pseudomonadota</taxon>
        <taxon>Gammaproteobacteria</taxon>
        <taxon>Legionellales</taxon>
        <taxon>Legionellaceae</taxon>
        <taxon>Legionella</taxon>
    </lineage>
</organism>
<comment type="cofactor">
    <cofactor evidence="1">
        <name>pyridoxal 5'-phosphate</name>
        <dbReference type="ChEBI" id="CHEBI:597326"/>
    </cofactor>
</comment>
<evidence type="ECO:0000313" key="5">
    <source>
        <dbReference type="EMBL" id="PUT45028.1"/>
    </source>
</evidence>
<reference evidence="7 10" key="2">
    <citation type="submission" date="2018-04" db="EMBL/GenBank/DDBJ databases">
        <title>Whole genome sequence comparison of clinical and drinking water Legionella pneumophila isolates.</title>
        <authorList>
            <person name="Garner E."/>
        </authorList>
    </citation>
    <scope>NUCLEOTIDE SEQUENCE [LARGE SCALE GENOMIC DNA]</scope>
    <source>
        <strain evidence="7 10">WH02</strain>
    </source>
</reference>
<evidence type="ECO:0000259" key="4">
    <source>
        <dbReference type="Pfam" id="PF00155"/>
    </source>
</evidence>
<gene>
    <name evidence="6" type="ORF">D6J04_10775</name>
    <name evidence="5" type="ORF">DB745_13545</name>
    <name evidence="7" type="ORF">DIZ81_10170</name>
</gene>
<dbReference type="EMBL" id="QCXM01000018">
    <property type="protein sequence ID" value="PUT45028.1"/>
    <property type="molecule type" value="Genomic_DNA"/>
</dbReference>
<dbReference type="Proteomes" id="UP000306421">
    <property type="component" value="Unassembled WGS sequence"/>
</dbReference>
<evidence type="ECO:0000313" key="6">
    <source>
        <dbReference type="EMBL" id="RJT45600.1"/>
    </source>
</evidence>
<dbReference type="EMBL" id="QFGG01000009">
    <property type="protein sequence ID" value="TID41270.1"/>
    <property type="molecule type" value="Genomic_DNA"/>
</dbReference>
<dbReference type="InterPro" id="IPR004839">
    <property type="entry name" value="Aminotransferase_I/II_large"/>
</dbReference>
<dbReference type="Gene3D" id="3.90.1150.10">
    <property type="entry name" value="Aspartate Aminotransferase, domain 1"/>
    <property type="match status" value="1"/>
</dbReference>
<dbReference type="Pfam" id="PF00155">
    <property type="entry name" value="Aminotran_1_2"/>
    <property type="match status" value="1"/>
</dbReference>
<sequence>MQGLQQQGLHRTRKGLPVDATHLHFCSNDYLSLSNDPRVKKAYQLGFEHYPVGSGGSGVICGYHPIHAEFEQTIAAALATDAAVVFSSGYAANLAVVNLLSKIDRHLLVDKAIHASFYDGIKLADARFCRYRCNDMADLSQKLAHTAQAAVVTEGLFSMSGQMAPLQDISHLCDRHEAPCIVDEAHSFGVLGEHGLGAVRHFSLTQEQIPLRIITFGKAFGGQGAMVAGCGEWVDALVQYARPYLYSTAISPALVYGLLKTFQLIYDADDRRRQLHGLVAYFREKAAQSPLCFADSTSAIQQLRLGCPHAALNYAQELSQRRIFCQAIREPTVPRKYSGLRIVLNYQHDAKDIDHLFNELHAIYDTEHSN</sequence>
<dbReference type="InterPro" id="IPR015421">
    <property type="entry name" value="PyrdxlP-dep_Trfase_major"/>
</dbReference>
<accession>A0A3A5L5Y1</accession>
<dbReference type="InterPro" id="IPR050087">
    <property type="entry name" value="AON_synthase_class-II"/>
</dbReference>
<name>A0A3A5L5Y1_9GAMM</name>
<evidence type="ECO:0000313" key="9">
    <source>
        <dbReference type="Proteomes" id="UP000270757"/>
    </source>
</evidence>
<protein>
    <submittedName>
        <fullName evidence="6">8-amino-7-oxononanoate synthase</fullName>
    </submittedName>
</protein>
<dbReference type="Proteomes" id="UP000270757">
    <property type="component" value="Unassembled WGS sequence"/>
</dbReference>
<dbReference type="GO" id="GO:0030170">
    <property type="term" value="F:pyridoxal phosphate binding"/>
    <property type="evidence" value="ECO:0007669"/>
    <property type="project" value="InterPro"/>
</dbReference>
<dbReference type="Proteomes" id="UP000251035">
    <property type="component" value="Unassembled WGS sequence"/>
</dbReference>
<dbReference type="OrthoDB" id="9807157at2"/>
<keyword evidence="2" id="KW-0808">Transferase</keyword>
<dbReference type="InterPro" id="IPR015424">
    <property type="entry name" value="PyrdxlP-dep_Trfase"/>
</dbReference>
<evidence type="ECO:0000256" key="3">
    <source>
        <dbReference type="ARBA" id="ARBA00022898"/>
    </source>
</evidence>
<proteinExistence type="predicted"/>
<evidence type="ECO:0000313" key="8">
    <source>
        <dbReference type="Proteomes" id="UP000251035"/>
    </source>
</evidence>
<evidence type="ECO:0000256" key="1">
    <source>
        <dbReference type="ARBA" id="ARBA00001933"/>
    </source>
</evidence>
<dbReference type="AlphaFoldDB" id="A0A3A5L5Y1"/>
<dbReference type="GO" id="GO:0009102">
    <property type="term" value="P:biotin biosynthetic process"/>
    <property type="evidence" value="ECO:0007669"/>
    <property type="project" value="TreeGrafter"/>
</dbReference>
<dbReference type="PANTHER" id="PTHR13693:SF100">
    <property type="entry name" value="8-AMINO-7-OXONONANOATE SYNTHASE"/>
    <property type="match status" value="1"/>
</dbReference>
<dbReference type="PANTHER" id="PTHR13693">
    <property type="entry name" value="CLASS II AMINOTRANSFERASE/8-AMINO-7-OXONONANOATE SYNTHASE"/>
    <property type="match status" value="1"/>
</dbReference>
<comment type="caution">
    <text evidence="6">The sequence shown here is derived from an EMBL/GenBank/DDBJ whole genome shotgun (WGS) entry which is preliminary data.</text>
</comment>
<keyword evidence="8" id="KW-1185">Reference proteome</keyword>
<reference evidence="5 8" key="1">
    <citation type="submission" date="2018-04" db="EMBL/GenBank/DDBJ databases">
        <title>Whole genome sequence comparison of clinical and drinking water Legionella pneumophila isolates associated with the Flint Water Crisis.</title>
        <authorList>
            <person name="Garner E."/>
            <person name="Brown C."/>
            <person name="Schwake O."/>
            <person name="Coil D."/>
            <person name="Jospin G."/>
            <person name="Eisen J."/>
            <person name="Edwards M."/>
            <person name="Pruden A."/>
        </authorList>
    </citation>
    <scope>NUCLEOTIDE SEQUENCE [LARGE SCALE GENOMIC DNA]</scope>
    <source>
        <strain evidence="5 8">Genessee03</strain>
    </source>
</reference>
<feature type="domain" description="Aminotransferase class I/classII large" evidence="4">
    <location>
        <begin position="23"/>
        <end position="358"/>
    </location>
</feature>
<evidence type="ECO:0000256" key="2">
    <source>
        <dbReference type="ARBA" id="ARBA00022679"/>
    </source>
</evidence>
<evidence type="ECO:0000313" key="10">
    <source>
        <dbReference type="Proteomes" id="UP000306421"/>
    </source>
</evidence>
<reference evidence="6 9" key="3">
    <citation type="submission" date="2018-09" db="EMBL/GenBank/DDBJ databases">
        <title>Draft genome sequences of Legionella taurinensis isolated from water samples.</title>
        <authorList>
            <person name="Chakeri A."/>
            <person name="Allerberger F."/>
            <person name="Kundi M."/>
            <person name="Ruppitsch W."/>
            <person name="Schmid D."/>
        </authorList>
    </citation>
    <scope>NUCLEOTIDE SEQUENCE [LARGE SCALE GENOMIC DNA]</scope>
    <source>
        <strain evidence="6 9">4570-18-6</strain>
    </source>
</reference>
<dbReference type="EMBL" id="QZWB01000011">
    <property type="protein sequence ID" value="RJT45600.1"/>
    <property type="molecule type" value="Genomic_DNA"/>
</dbReference>